<evidence type="ECO:0008006" key="6">
    <source>
        <dbReference type="Google" id="ProtNLM"/>
    </source>
</evidence>
<feature type="chain" id="PRO_5025441046" description="Dipeptidase" evidence="3">
    <location>
        <begin position="17"/>
        <end position="641"/>
    </location>
</feature>
<dbReference type="AlphaFoldDB" id="A0A6A4Z2P2"/>
<dbReference type="EMBL" id="VJMI01020714">
    <property type="protein sequence ID" value="KAF0703541.1"/>
    <property type="molecule type" value="Genomic_DNA"/>
</dbReference>
<dbReference type="GO" id="GO:0016805">
    <property type="term" value="F:dipeptidase activity"/>
    <property type="evidence" value="ECO:0007669"/>
    <property type="project" value="InterPro"/>
</dbReference>
<keyword evidence="2" id="KW-0472">Membrane</keyword>
<keyword evidence="3" id="KW-0732">Signal</keyword>
<dbReference type="Pfam" id="PF03577">
    <property type="entry name" value="Peptidase_C69"/>
    <property type="match status" value="1"/>
</dbReference>
<comment type="similarity">
    <text evidence="1">Belongs to the peptidase C69 family. Secernin subfamily.</text>
</comment>
<dbReference type="GO" id="GO:0006508">
    <property type="term" value="P:proteolysis"/>
    <property type="evidence" value="ECO:0007669"/>
    <property type="project" value="InterPro"/>
</dbReference>
<feature type="transmembrane region" description="Helical" evidence="2">
    <location>
        <begin position="582"/>
        <end position="604"/>
    </location>
</feature>
<dbReference type="InterPro" id="IPR005322">
    <property type="entry name" value="Peptidase_C69"/>
</dbReference>
<evidence type="ECO:0000256" key="2">
    <source>
        <dbReference type="SAM" id="Phobius"/>
    </source>
</evidence>
<sequence length="641" mass="70245">MLTAFAALTLASSAAACTLVGVGSKATMDGSALVGTTMDSMATPVDLRLVRVPAMNHSAGAQRAVYNDALHHGYPRFVSTERGPGYLPLNGSNQTITTPLGYIPQVNSTYAYWDGDYGMQNEVQLSIAESTCAARTVGYPLDYPNGRNLLSINELSRIALERCDTSVCAVKTMGALAEDSEALIIADKFQHVWIFHILTGAHNSGAIWAAQRLGDDQFTIVPNTFVIRTLNLTDSANYLASSNVHSFAYAQGWASPSEPFDFTAAYGFAAPASNKPLYGGRRMWRAYDVVVPSLGLDPDVGFHARVPTYPLSVKPDTLVSPATIEWRRGRSTIQQGIRYAKGVQGAWERSISIHRMVHSFVLQTRPNMADAIGGVAWYAQGVPADSVYFPISCGQTTLPTVFNQAIRSKFDTESTWWAFQFTTNWAHLRYDLIHHEIQVQRIKYTTLARELQQSTEATCRSRNLSTSDCVALVESAYNEFIVTTTNAWWQFAWRLVSSFNAGYEFFNESATGGRSIGYPADWANQTEYVLYPQHYHPPAQVAAEENRTAAMDPDTGVLSIVVGGADLSATEEHGAFVLPKEFMIGFVYGTMSLTLVVAVVELVSRVRQEVSSTKSTPSKEAVVSKDCKVELAFNVVEVEAV</sequence>
<organism evidence="4 5">
    <name type="scientific">Aphanomyces astaci</name>
    <name type="common">Crayfish plague agent</name>
    <dbReference type="NCBI Taxonomy" id="112090"/>
    <lineage>
        <taxon>Eukaryota</taxon>
        <taxon>Sar</taxon>
        <taxon>Stramenopiles</taxon>
        <taxon>Oomycota</taxon>
        <taxon>Saprolegniomycetes</taxon>
        <taxon>Saprolegniales</taxon>
        <taxon>Verrucalvaceae</taxon>
        <taxon>Aphanomyces</taxon>
    </lineage>
</organism>
<evidence type="ECO:0000313" key="5">
    <source>
        <dbReference type="Proteomes" id="UP000469452"/>
    </source>
</evidence>
<dbReference type="PANTHER" id="PTHR12994:SF17">
    <property type="entry name" value="LD30995P"/>
    <property type="match status" value="1"/>
</dbReference>
<dbReference type="GO" id="GO:0070004">
    <property type="term" value="F:cysteine-type exopeptidase activity"/>
    <property type="evidence" value="ECO:0007669"/>
    <property type="project" value="InterPro"/>
</dbReference>
<keyword evidence="2" id="KW-0812">Transmembrane</keyword>
<gene>
    <name evidence="4" type="ORF">AaE_015321</name>
</gene>
<keyword evidence="2" id="KW-1133">Transmembrane helix</keyword>
<feature type="signal peptide" evidence="3">
    <location>
        <begin position="1"/>
        <end position="16"/>
    </location>
</feature>
<name>A0A6A4Z2P2_APHAT</name>
<accession>A0A6A4Z2P2</accession>
<dbReference type="VEuPathDB" id="FungiDB:H257_16522"/>
<protein>
    <recommendedName>
        <fullName evidence="6">Dipeptidase</fullName>
    </recommendedName>
</protein>
<dbReference type="Proteomes" id="UP000469452">
    <property type="component" value="Unassembled WGS sequence"/>
</dbReference>
<dbReference type="PANTHER" id="PTHR12994">
    <property type="entry name" value="SECERNIN"/>
    <property type="match status" value="1"/>
</dbReference>
<reference evidence="4 5" key="1">
    <citation type="submission" date="2019-06" db="EMBL/GenBank/DDBJ databases">
        <title>Genomics analysis of Aphanomyces spp. identifies a new class of oomycete effector associated with host adaptation.</title>
        <authorList>
            <person name="Gaulin E."/>
        </authorList>
    </citation>
    <scope>NUCLEOTIDE SEQUENCE [LARGE SCALE GENOMIC DNA]</scope>
    <source>
        <strain evidence="4 5">E</strain>
    </source>
</reference>
<evidence type="ECO:0000313" key="4">
    <source>
        <dbReference type="EMBL" id="KAF0703541.1"/>
    </source>
</evidence>
<comment type="caution">
    <text evidence="4">The sequence shown here is derived from an EMBL/GenBank/DDBJ whole genome shotgun (WGS) entry which is preliminary data.</text>
</comment>
<proteinExistence type="inferred from homology"/>
<evidence type="ECO:0000256" key="3">
    <source>
        <dbReference type="SAM" id="SignalP"/>
    </source>
</evidence>
<evidence type="ECO:0000256" key="1">
    <source>
        <dbReference type="ARBA" id="ARBA00005705"/>
    </source>
</evidence>